<dbReference type="Pfam" id="PF00583">
    <property type="entry name" value="Acetyltransf_1"/>
    <property type="match status" value="1"/>
</dbReference>
<sequence>MQVHYANEDEQINACIDAILALRPQLKREEVLPQVKEMQETDGYMLVYIMDESDSSRAAAIAGFRRLNKLLGGPHFYIDDLSTLPEFQGKGYARKLLDHIRELAVKQGMQSVRLSSGHGNKTAHRLYLNYGFYISAHNFMLPLQ</sequence>
<protein>
    <submittedName>
        <fullName evidence="4">Acetyltransferase (GNAT) family protein</fullName>
    </submittedName>
</protein>
<dbReference type="STRING" id="1419482.SAMN05444266_103342"/>
<evidence type="ECO:0000256" key="1">
    <source>
        <dbReference type="ARBA" id="ARBA00022679"/>
    </source>
</evidence>
<dbReference type="EMBL" id="FRBL01000003">
    <property type="protein sequence ID" value="SHL43901.1"/>
    <property type="molecule type" value="Genomic_DNA"/>
</dbReference>
<dbReference type="InterPro" id="IPR000182">
    <property type="entry name" value="GNAT_dom"/>
</dbReference>
<evidence type="ECO:0000313" key="4">
    <source>
        <dbReference type="EMBL" id="SHL43901.1"/>
    </source>
</evidence>
<dbReference type="AlphaFoldDB" id="A0A1M7AMA3"/>
<dbReference type="InterPro" id="IPR016181">
    <property type="entry name" value="Acyl_CoA_acyltransferase"/>
</dbReference>
<dbReference type="RefSeq" id="WP_073080130.1">
    <property type="nucleotide sequence ID" value="NZ_FRBL01000003.1"/>
</dbReference>
<evidence type="ECO:0000256" key="2">
    <source>
        <dbReference type="ARBA" id="ARBA00023315"/>
    </source>
</evidence>
<reference evidence="4 5" key="1">
    <citation type="submission" date="2016-11" db="EMBL/GenBank/DDBJ databases">
        <authorList>
            <person name="Jaros S."/>
            <person name="Januszkiewicz K."/>
            <person name="Wedrychowicz H."/>
        </authorList>
    </citation>
    <scope>NUCLEOTIDE SEQUENCE [LARGE SCALE GENOMIC DNA]</scope>
    <source>
        <strain evidence="4 5">DSM 27406</strain>
    </source>
</reference>
<dbReference type="PROSITE" id="PS51186">
    <property type="entry name" value="GNAT"/>
    <property type="match status" value="1"/>
</dbReference>
<name>A0A1M7AMA3_9BACT</name>
<dbReference type="SUPFAM" id="SSF55729">
    <property type="entry name" value="Acyl-CoA N-acyltransferases (Nat)"/>
    <property type="match status" value="1"/>
</dbReference>
<proteinExistence type="predicted"/>
<dbReference type="PANTHER" id="PTHR43420">
    <property type="entry name" value="ACETYLTRANSFERASE"/>
    <property type="match status" value="1"/>
</dbReference>
<keyword evidence="5" id="KW-1185">Reference proteome</keyword>
<gene>
    <name evidence="4" type="ORF">SAMN05444266_103342</name>
</gene>
<organism evidence="4 5">
    <name type="scientific">Chitinophaga jiangningensis</name>
    <dbReference type="NCBI Taxonomy" id="1419482"/>
    <lineage>
        <taxon>Bacteria</taxon>
        <taxon>Pseudomonadati</taxon>
        <taxon>Bacteroidota</taxon>
        <taxon>Chitinophagia</taxon>
        <taxon>Chitinophagales</taxon>
        <taxon>Chitinophagaceae</taxon>
        <taxon>Chitinophaga</taxon>
    </lineage>
</organism>
<dbReference type="Proteomes" id="UP000184420">
    <property type="component" value="Unassembled WGS sequence"/>
</dbReference>
<dbReference type="CDD" id="cd04301">
    <property type="entry name" value="NAT_SF"/>
    <property type="match status" value="1"/>
</dbReference>
<dbReference type="PANTHER" id="PTHR43420:SF12">
    <property type="entry name" value="N-ACETYLTRANSFERASE DOMAIN-CONTAINING PROTEIN"/>
    <property type="match status" value="1"/>
</dbReference>
<accession>A0A1M7AMA3</accession>
<evidence type="ECO:0000313" key="5">
    <source>
        <dbReference type="Proteomes" id="UP000184420"/>
    </source>
</evidence>
<dbReference type="InterPro" id="IPR050680">
    <property type="entry name" value="YpeA/RimI_acetyltransf"/>
</dbReference>
<dbReference type="GO" id="GO:0016747">
    <property type="term" value="F:acyltransferase activity, transferring groups other than amino-acyl groups"/>
    <property type="evidence" value="ECO:0007669"/>
    <property type="project" value="InterPro"/>
</dbReference>
<evidence type="ECO:0000259" key="3">
    <source>
        <dbReference type="PROSITE" id="PS51186"/>
    </source>
</evidence>
<keyword evidence="2" id="KW-0012">Acyltransferase</keyword>
<dbReference type="OrthoDB" id="9805924at2"/>
<feature type="domain" description="N-acetyltransferase" evidence="3">
    <location>
        <begin position="1"/>
        <end position="144"/>
    </location>
</feature>
<keyword evidence="1 4" id="KW-0808">Transferase</keyword>
<dbReference type="Gene3D" id="3.40.630.30">
    <property type="match status" value="1"/>
</dbReference>